<reference evidence="5" key="1">
    <citation type="journal article" date="2019" name="Int. J. Syst. Evol. Microbiol.">
        <title>The Global Catalogue of Microorganisms (GCM) 10K type strain sequencing project: providing services to taxonomists for standard genome sequencing and annotation.</title>
        <authorList>
            <consortium name="The Broad Institute Genomics Platform"/>
            <consortium name="The Broad Institute Genome Sequencing Center for Infectious Disease"/>
            <person name="Wu L."/>
            <person name="Ma J."/>
        </authorList>
    </citation>
    <scope>NUCLEOTIDE SEQUENCE [LARGE SCALE GENOMIC DNA]</scope>
    <source>
        <strain evidence="5">CCUG 60214</strain>
    </source>
</reference>
<evidence type="ECO:0000256" key="1">
    <source>
        <dbReference type="ARBA" id="ARBA00009013"/>
    </source>
</evidence>
<accession>A0ABW3QWB4</accession>
<evidence type="ECO:0000256" key="2">
    <source>
        <dbReference type="RuleBase" id="RU003749"/>
    </source>
</evidence>
<comment type="similarity">
    <text evidence="1 2">Belongs to the anti-sigma-factor antagonist family.</text>
</comment>
<dbReference type="Proteomes" id="UP001597168">
    <property type="component" value="Unassembled WGS sequence"/>
</dbReference>
<dbReference type="PROSITE" id="PS50801">
    <property type="entry name" value="STAS"/>
    <property type="match status" value="1"/>
</dbReference>
<dbReference type="InterPro" id="IPR002645">
    <property type="entry name" value="STAS_dom"/>
</dbReference>
<proteinExistence type="inferred from homology"/>
<dbReference type="SUPFAM" id="SSF52091">
    <property type="entry name" value="SpoIIaa-like"/>
    <property type="match status" value="1"/>
</dbReference>
<dbReference type="RefSeq" id="WP_380724427.1">
    <property type="nucleotide sequence ID" value="NZ_JBHTLK010000087.1"/>
</dbReference>
<dbReference type="InterPro" id="IPR003658">
    <property type="entry name" value="Anti-sigma_ant"/>
</dbReference>
<keyword evidence="5" id="KW-1185">Reference proteome</keyword>
<dbReference type="InterPro" id="IPR036513">
    <property type="entry name" value="STAS_dom_sf"/>
</dbReference>
<dbReference type="PANTHER" id="PTHR33495:SF2">
    <property type="entry name" value="ANTI-SIGMA FACTOR ANTAGONIST TM_1081-RELATED"/>
    <property type="match status" value="1"/>
</dbReference>
<dbReference type="PANTHER" id="PTHR33495">
    <property type="entry name" value="ANTI-SIGMA FACTOR ANTAGONIST TM_1081-RELATED-RELATED"/>
    <property type="match status" value="1"/>
</dbReference>
<protein>
    <recommendedName>
        <fullName evidence="2">Anti-sigma factor antagonist</fullName>
    </recommendedName>
</protein>
<name>A0ABW3QWB4_9PSEU</name>
<evidence type="ECO:0000313" key="5">
    <source>
        <dbReference type="Proteomes" id="UP001597168"/>
    </source>
</evidence>
<dbReference type="NCBIfam" id="TIGR00377">
    <property type="entry name" value="ant_ant_sig"/>
    <property type="match status" value="1"/>
</dbReference>
<gene>
    <name evidence="4" type="ORF">ACFQ3T_17920</name>
</gene>
<dbReference type="EMBL" id="JBHTLK010000087">
    <property type="protein sequence ID" value="MFD1149011.1"/>
    <property type="molecule type" value="Genomic_DNA"/>
</dbReference>
<evidence type="ECO:0000313" key="4">
    <source>
        <dbReference type="EMBL" id="MFD1149011.1"/>
    </source>
</evidence>
<dbReference type="Pfam" id="PF01740">
    <property type="entry name" value="STAS"/>
    <property type="match status" value="1"/>
</dbReference>
<evidence type="ECO:0000259" key="3">
    <source>
        <dbReference type="PROSITE" id="PS50801"/>
    </source>
</evidence>
<feature type="domain" description="STAS" evidence="3">
    <location>
        <begin position="9"/>
        <end position="117"/>
    </location>
</feature>
<sequence length="122" mass="13027">MSDADLPAPELTTAADGNTTIVRVTGEIDLSNSDELRDRCLEFLDAGVDALVIDLSEVTFFASSGIAALGQIRVHNATRQRPVHVVASRTVRRSLEVTAMDSLLPLHESLENALVAAKADVT</sequence>
<dbReference type="Gene3D" id="3.30.750.24">
    <property type="entry name" value="STAS domain"/>
    <property type="match status" value="1"/>
</dbReference>
<organism evidence="4 5">
    <name type="scientific">Saccharothrix hoggarensis</name>
    <dbReference type="NCBI Taxonomy" id="913853"/>
    <lineage>
        <taxon>Bacteria</taxon>
        <taxon>Bacillati</taxon>
        <taxon>Actinomycetota</taxon>
        <taxon>Actinomycetes</taxon>
        <taxon>Pseudonocardiales</taxon>
        <taxon>Pseudonocardiaceae</taxon>
        <taxon>Saccharothrix</taxon>
    </lineage>
</organism>
<comment type="caution">
    <text evidence="4">The sequence shown here is derived from an EMBL/GenBank/DDBJ whole genome shotgun (WGS) entry which is preliminary data.</text>
</comment>
<dbReference type="CDD" id="cd07043">
    <property type="entry name" value="STAS_anti-anti-sigma_factors"/>
    <property type="match status" value="1"/>
</dbReference>